<protein>
    <submittedName>
        <fullName evidence="3">DUF5722 domain-containing protein</fullName>
    </submittedName>
</protein>
<dbReference type="InterPro" id="IPR043780">
    <property type="entry name" value="DUF5722"/>
</dbReference>
<feature type="domain" description="DUF5722" evidence="2">
    <location>
        <begin position="42"/>
        <end position="390"/>
    </location>
</feature>
<evidence type="ECO:0000256" key="1">
    <source>
        <dbReference type="SAM" id="SignalP"/>
    </source>
</evidence>
<name>A0ABT5Z9Q9_9ACTN</name>
<sequence length="525" mass="57214">MVRPARRLLAFVLLVLAFALPMAPLSTATTATPSPLPYPTRSDYRIKGIQPDFWTNKDEISGNNTGGVSMNLVWANWEPSVKAPPCAANEQESDGHCFAVQPDVDSAIKEWTDRGVVVTAIVYGTPAWARQGRPCSPAEPSFAVFCTPNNPADYGRFAGMLAQRYDGLHGHGRIADFVIDNEVNTNTWFNIGCGPGAPCDTTAWLDAIASNYNAAYDRITAQQPTAKVLTSLEHHFGTAYDRPSDHDPMLSGMTVLKGLAARAGARQWRVAYHPYPADLFKPDFSADDFPMVTYGNIGIVVGWLRQQFPNTPSAWTIQLTESGINSGDQSNESAQAAALCDTFRNVLGTPNIESYIYHRMQDNPAEGGLKLGLRRQDGTAKPAWSTWALANRNDLSPPQLSCGFEQLPYTLLRRGYAPSRGHVASSRLLPPGFAQEQSWKLLRDPGPGTVMLYECQVGAHTLLTPDPGCEGQFPMGPIGYIHTSQVSGSVPLYRCYIPSNGDHFVSSAANCEGHTRESLLGYAFP</sequence>
<dbReference type="SUPFAM" id="SSF51445">
    <property type="entry name" value="(Trans)glycosidases"/>
    <property type="match status" value="1"/>
</dbReference>
<dbReference type="Pfam" id="PF18989">
    <property type="entry name" value="DUF5722"/>
    <property type="match status" value="1"/>
</dbReference>
<gene>
    <name evidence="3" type="ORF">P2L57_33530</name>
</gene>
<feature type="signal peptide" evidence="1">
    <location>
        <begin position="1"/>
        <end position="28"/>
    </location>
</feature>
<accession>A0ABT5Z9Q9</accession>
<feature type="chain" id="PRO_5046390288" evidence="1">
    <location>
        <begin position="29"/>
        <end position="525"/>
    </location>
</feature>
<evidence type="ECO:0000313" key="3">
    <source>
        <dbReference type="EMBL" id="MDF2260458.1"/>
    </source>
</evidence>
<comment type="caution">
    <text evidence="3">The sequence shown here is derived from an EMBL/GenBank/DDBJ whole genome shotgun (WGS) entry which is preliminary data.</text>
</comment>
<dbReference type="InterPro" id="IPR017853">
    <property type="entry name" value="GH"/>
</dbReference>
<keyword evidence="1" id="KW-0732">Signal</keyword>
<keyword evidence="4" id="KW-1185">Reference proteome</keyword>
<evidence type="ECO:0000313" key="4">
    <source>
        <dbReference type="Proteomes" id="UP001220022"/>
    </source>
</evidence>
<dbReference type="Gene3D" id="3.20.20.80">
    <property type="entry name" value="Glycosidases"/>
    <property type="match status" value="1"/>
</dbReference>
<reference evidence="3 4" key="1">
    <citation type="submission" date="2023-03" db="EMBL/GenBank/DDBJ databases">
        <title>Draft genome sequence of type strain Streptomyces ferralitis JCM 14344.</title>
        <authorList>
            <person name="Klaysubun C."/>
            <person name="Duangmal K."/>
        </authorList>
    </citation>
    <scope>NUCLEOTIDE SEQUENCE [LARGE SCALE GENOMIC DNA]</scope>
    <source>
        <strain evidence="3 4">JCM 14344</strain>
    </source>
</reference>
<dbReference type="RefSeq" id="WP_275821084.1">
    <property type="nucleotide sequence ID" value="NZ_BAAANM010000033.1"/>
</dbReference>
<organism evidence="3 4">
    <name type="scientific">Streptantibioticus ferralitis</name>
    <dbReference type="NCBI Taxonomy" id="236510"/>
    <lineage>
        <taxon>Bacteria</taxon>
        <taxon>Bacillati</taxon>
        <taxon>Actinomycetota</taxon>
        <taxon>Actinomycetes</taxon>
        <taxon>Kitasatosporales</taxon>
        <taxon>Streptomycetaceae</taxon>
        <taxon>Streptantibioticus</taxon>
    </lineage>
</organism>
<proteinExistence type="predicted"/>
<evidence type="ECO:0000259" key="2">
    <source>
        <dbReference type="Pfam" id="PF18989"/>
    </source>
</evidence>
<dbReference type="EMBL" id="JARHTQ010000034">
    <property type="protein sequence ID" value="MDF2260458.1"/>
    <property type="molecule type" value="Genomic_DNA"/>
</dbReference>
<dbReference type="Proteomes" id="UP001220022">
    <property type="component" value="Unassembled WGS sequence"/>
</dbReference>